<evidence type="ECO:0000313" key="2">
    <source>
        <dbReference type="Proteomes" id="UP001266305"/>
    </source>
</evidence>
<protein>
    <submittedName>
        <fullName evidence="1">Uncharacterized protein</fullName>
    </submittedName>
</protein>
<dbReference type="Proteomes" id="UP001266305">
    <property type="component" value="Unassembled WGS sequence"/>
</dbReference>
<organism evidence="1 2">
    <name type="scientific">Saguinus oedipus</name>
    <name type="common">Cotton-top tamarin</name>
    <name type="synonym">Oedipomidas oedipus</name>
    <dbReference type="NCBI Taxonomy" id="9490"/>
    <lineage>
        <taxon>Eukaryota</taxon>
        <taxon>Metazoa</taxon>
        <taxon>Chordata</taxon>
        <taxon>Craniata</taxon>
        <taxon>Vertebrata</taxon>
        <taxon>Euteleostomi</taxon>
        <taxon>Mammalia</taxon>
        <taxon>Eutheria</taxon>
        <taxon>Euarchontoglires</taxon>
        <taxon>Primates</taxon>
        <taxon>Haplorrhini</taxon>
        <taxon>Platyrrhini</taxon>
        <taxon>Cebidae</taxon>
        <taxon>Callitrichinae</taxon>
        <taxon>Saguinus</taxon>
    </lineage>
</organism>
<gene>
    <name evidence="1" type="ORF">P7K49_018316</name>
</gene>
<accession>A0ABQ9V611</accession>
<comment type="caution">
    <text evidence="1">The sequence shown here is derived from an EMBL/GenBank/DDBJ whole genome shotgun (WGS) entry which is preliminary data.</text>
</comment>
<keyword evidence="2" id="KW-1185">Reference proteome</keyword>
<sequence>MSLPGRFPTSTLHASWAFVTGTPGVQRVQNPHVSPQEQPSRLDPGSSMECANLEQNTSPVIENGQLECPQGYKRLNLTHCQGRTPRARAGLRDAGVHSQHQTGGVSVTAQVVSTKPSLGEWWGATGSRGLRKSGDLLESDRELCGAVSEGSIPVPVLLLSS</sequence>
<proteinExistence type="predicted"/>
<name>A0ABQ9V611_SAGOE</name>
<dbReference type="EMBL" id="JASSZA010000008">
    <property type="protein sequence ID" value="KAK2104460.1"/>
    <property type="molecule type" value="Genomic_DNA"/>
</dbReference>
<evidence type="ECO:0000313" key="1">
    <source>
        <dbReference type="EMBL" id="KAK2104460.1"/>
    </source>
</evidence>
<reference evidence="1 2" key="1">
    <citation type="submission" date="2023-05" db="EMBL/GenBank/DDBJ databases">
        <title>B98-5 Cell Line De Novo Hybrid Assembly: An Optical Mapping Approach.</title>
        <authorList>
            <person name="Kananen K."/>
            <person name="Auerbach J.A."/>
            <person name="Kautto E."/>
            <person name="Blachly J.S."/>
        </authorList>
    </citation>
    <scope>NUCLEOTIDE SEQUENCE [LARGE SCALE GENOMIC DNA]</scope>
    <source>
        <strain evidence="1">B95-8</strain>
        <tissue evidence="1">Cell line</tissue>
    </source>
</reference>